<keyword evidence="3" id="KW-0067">ATP-binding</keyword>
<dbReference type="InterPro" id="IPR017871">
    <property type="entry name" value="ABC_transporter-like_CS"/>
</dbReference>
<dbReference type="Gene3D" id="3.40.50.300">
    <property type="entry name" value="P-loop containing nucleotide triphosphate hydrolases"/>
    <property type="match status" value="1"/>
</dbReference>
<dbReference type="HOGENOM" id="CLU_000604_1_23_0"/>
<feature type="domain" description="ABC transporter" evidence="4">
    <location>
        <begin position="4"/>
        <end position="254"/>
    </location>
</feature>
<dbReference type="EMBL" id="CP002444">
    <property type="protein sequence ID" value="ADU96675.1"/>
    <property type="molecule type" value="Genomic_DNA"/>
</dbReference>
<dbReference type="CDD" id="cd03257">
    <property type="entry name" value="ABC_NikE_OppD_transporters"/>
    <property type="match status" value="1"/>
</dbReference>
<dbReference type="KEGG" id="tam:Theam_0708"/>
<evidence type="ECO:0000256" key="2">
    <source>
        <dbReference type="ARBA" id="ARBA00022741"/>
    </source>
</evidence>
<dbReference type="SMART" id="SM00382">
    <property type="entry name" value="AAA"/>
    <property type="match status" value="1"/>
</dbReference>
<evidence type="ECO:0000313" key="5">
    <source>
        <dbReference type="EMBL" id="ADU96675.1"/>
    </source>
</evidence>
<dbReference type="FunFam" id="3.40.50.300:FF:000016">
    <property type="entry name" value="Oligopeptide ABC transporter ATP-binding component"/>
    <property type="match status" value="1"/>
</dbReference>
<dbReference type="GO" id="GO:0015833">
    <property type="term" value="P:peptide transport"/>
    <property type="evidence" value="ECO:0007669"/>
    <property type="project" value="InterPro"/>
</dbReference>
<dbReference type="GO" id="GO:0005524">
    <property type="term" value="F:ATP binding"/>
    <property type="evidence" value="ECO:0007669"/>
    <property type="project" value="UniProtKB-KW"/>
</dbReference>
<dbReference type="GO" id="GO:0055085">
    <property type="term" value="P:transmembrane transport"/>
    <property type="evidence" value="ECO:0007669"/>
    <property type="project" value="UniProtKB-ARBA"/>
</dbReference>
<organism evidence="5 6">
    <name type="scientific">Thermovibrio ammonificans (strain DSM 15698 / JCM 12110 / HB-1)</name>
    <dbReference type="NCBI Taxonomy" id="648996"/>
    <lineage>
        <taxon>Bacteria</taxon>
        <taxon>Pseudomonadati</taxon>
        <taxon>Aquificota</taxon>
        <taxon>Aquificia</taxon>
        <taxon>Desulfurobacteriales</taxon>
        <taxon>Desulfurobacteriaceae</taxon>
        <taxon>Thermovibrio</taxon>
    </lineage>
</organism>
<dbReference type="InterPro" id="IPR027417">
    <property type="entry name" value="P-loop_NTPase"/>
</dbReference>
<dbReference type="AlphaFoldDB" id="E8T691"/>
<dbReference type="InterPro" id="IPR003593">
    <property type="entry name" value="AAA+_ATPase"/>
</dbReference>
<proteinExistence type="predicted"/>
<keyword evidence="1" id="KW-0813">Transport</keyword>
<dbReference type="SUPFAM" id="SSF52540">
    <property type="entry name" value="P-loop containing nucleoside triphosphate hydrolases"/>
    <property type="match status" value="1"/>
</dbReference>
<name>E8T691_THEA1</name>
<dbReference type="Pfam" id="PF08352">
    <property type="entry name" value="oligo_HPY"/>
    <property type="match status" value="1"/>
</dbReference>
<sequence length="311" mass="34832">MEILKAERVYKLFPVKRNLLGRVTRWFPALRKVSVTVEGGKTLGVIGESGCGKSTLGKLLLDLEKPTKGRVLYKGKDIGNLRGREYREYRVNVQAVFQNPQSSLNPRMKVWEIVTEGLKVNYRLQKKELLNRARELLTQVGLPEDYAERYPHQLSGGQKQRVAIARAVALQPEVIVADEPTSALDVSVQAQIVNLFLRLQEELGLSYFFISHSIPVVSAISDSVAVMYKGFVVERGSKEQVLCSTAHHYTKLLKESIPPVKGEIPEPTGEEPEGGCPFYSRCPARRPECLSYDMEPVEVEPGHFVACINPV</sequence>
<gene>
    <name evidence="5" type="ordered locus">Theam_0708</name>
</gene>
<dbReference type="STRING" id="648996.Theam_0708"/>
<dbReference type="PROSITE" id="PS50893">
    <property type="entry name" value="ABC_TRANSPORTER_2"/>
    <property type="match status" value="1"/>
</dbReference>
<evidence type="ECO:0000259" key="4">
    <source>
        <dbReference type="PROSITE" id="PS50893"/>
    </source>
</evidence>
<reference evidence="5" key="1">
    <citation type="submission" date="2011-01" db="EMBL/GenBank/DDBJ databases">
        <title>Complete sequence of chromosome of Thermovibrio ammonificans HB-1.</title>
        <authorList>
            <consortium name="US DOE Joint Genome Institute"/>
            <person name="Lucas S."/>
            <person name="Copeland A."/>
            <person name="Lapidus A."/>
            <person name="Cheng J.-F."/>
            <person name="Goodwin L."/>
            <person name="Pitluck S."/>
            <person name="Davenport K."/>
            <person name="Detter J.C."/>
            <person name="Han C."/>
            <person name="Tapia R."/>
            <person name="Land M."/>
            <person name="Hauser L."/>
            <person name="Kyrpides N."/>
            <person name="Ivanova N."/>
            <person name="Ovchinnikova G."/>
            <person name="Vetriani C."/>
            <person name="Woyke T."/>
        </authorList>
    </citation>
    <scope>NUCLEOTIDE SEQUENCE [LARGE SCALE GENOMIC DNA]</scope>
    <source>
        <strain evidence="5">HB-1</strain>
    </source>
</reference>
<keyword evidence="2" id="KW-0547">Nucleotide-binding</keyword>
<dbReference type="InterPro" id="IPR013563">
    <property type="entry name" value="Oligopep_ABC_C"/>
</dbReference>
<dbReference type="PROSITE" id="PS00211">
    <property type="entry name" value="ABC_TRANSPORTER_1"/>
    <property type="match status" value="1"/>
</dbReference>
<dbReference type="RefSeq" id="WP_013537461.1">
    <property type="nucleotide sequence ID" value="NC_014926.1"/>
</dbReference>
<dbReference type="NCBIfam" id="TIGR01727">
    <property type="entry name" value="oligo_HPY"/>
    <property type="match status" value="1"/>
</dbReference>
<dbReference type="eggNOG" id="COG4608">
    <property type="taxonomic scope" value="Bacteria"/>
</dbReference>
<evidence type="ECO:0000256" key="3">
    <source>
        <dbReference type="ARBA" id="ARBA00022840"/>
    </source>
</evidence>
<dbReference type="Pfam" id="PF00005">
    <property type="entry name" value="ABC_tran"/>
    <property type="match status" value="1"/>
</dbReference>
<accession>E8T691</accession>
<dbReference type="InterPro" id="IPR003439">
    <property type="entry name" value="ABC_transporter-like_ATP-bd"/>
</dbReference>
<dbReference type="OrthoDB" id="9806285at2"/>
<evidence type="ECO:0000256" key="1">
    <source>
        <dbReference type="ARBA" id="ARBA00022448"/>
    </source>
</evidence>
<dbReference type="GO" id="GO:0016887">
    <property type="term" value="F:ATP hydrolysis activity"/>
    <property type="evidence" value="ECO:0007669"/>
    <property type="project" value="InterPro"/>
</dbReference>
<dbReference type="Proteomes" id="UP000006362">
    <property type="component" value="Chromosome"/>
</dbReference>
<keyword evidence="6" id="KW-1185">Reference proteome</keyword>
<evidence type="ECO:0000313" key="6">
    <source>
        <dbReference type="Proteomes" id="UP000006362"/>
    </source>
</evidence>
<dbReference type="InterPro" id="IPR050319">
    <property type="entry name" value="ABC_transp_ATP-bind"/>
</dbReference>
<protein>
    <submittedName>
        <fullName evidence="5">Oligopeptide/dipeptide ABC transporter, ATPase subunit</fullName>
    </submittedName>
</protein>
<dbReference type="PANTHER" id="PTHR43776">
    <property type="entry name" value="TRANSPORT ATP-BINDING PROTEIN"/>
    <property type="match status" value="1"/>
</dbReference>
<dbReference type="PANTHER" id="PTHR43776:SF8">
    <property type="entry name" value="ABC TRANSPORTER, ATP-BINDING PROTEIN"/>
    <property type="match status" value="1"/>
</dbReference>